<dbReference type="InterPro" id="IPR053927">
    <property type="entry name" value="FlgK_helical"/>
</dbReference>
<dbReference type="RefSeq" id="WP_334252813.1">
    <property type="nucleotide sequence ID" value="NZ_JBAKBE010000012.1"/>
</dbReference>
<dbReference type="SUPFAM" id="SSF64518">
    <property type="entry name" value="Phase 1 flagellin"/>
    <property type="match status" value="1"/>
</dbReference>
<feature type="domain" description="Flagellar hook-associated protein FlgK helical" evidence="8">
    <location>
        <begin position="107"/>
        <end position="315"/>
    </location>
</feature>
<dbReference type="Pfam" id="PF06429">
    <property type="entry name" value="Flg_bbr_C"/>
    <property type="match status" value="1"/>
</dbReference>
<name>A0ABU7ZUJ3_9HYPH</name>
<dbReference type="Proteomes" id="UP001380822">
    <property type="component" value="Unassembled WGS sequence"/>
</dbReference>
<evidence type="ECO:0000256" key="6">
    <source>
        <dbReference type="ARBA" id="ARBA00023143"/>
    </source>
</evidence>
<keyword evidence="9" id="KW-0282">Flagellum</keyword>
<evidence type="ECO:0000259" key="8">
    <source>
        <dbReference type="Pfam" id="PF22638"/>
    </source>
</evidence>
<keyword evidence="6" id="KW-0975">Bacterial flagellum</keyword>
<evidence type="ECO:0000256" key="2">
    <source>
        <dbReference type="ARBA" id="ARBA00004613"/>
    </source>
</evidence>
<keyword evidence="10" id="KW-1185">Reference proteome</keyword>
<dbReference type="Pfam" id="PF22638">
    <property type="entry name" value="FlgK_D1"/>
    <property type="match status" value="1"/>
</dbReference>
<evidence type="ECO:0000256" key="4">
    <source>
        <dbReference type="ARBA" id="ARBA00016244"/>
    </source>
</evidence>
<gene>
    <name evidence="9" type="primary">flgK</name>
    <name evidence="9" type="ORF">V6L76_18310</name>
</gene>
<keyword evidence="5" id="KW-0964">Secreted</keyword>
<sequence>MSLSVALKAAQSALSARQIETATISRNIAGAQQAGFTRKSVMLSTVISQSGTGGGVRVDGIARSTDSGLYKALLGATSLANSQNELAAGLDKLAGTTGDTALQRSPAAQLGKLETEIQKFAAEPGNSILAQSMLTSAKDTAQLLNEYTSLVQGARADADADIGASVSRINELLGQIESLNTIIVKGYSSGADITDAMDSRDQALLALSEEVGISTLTQPDGGVVIYTDSGVTLFETSARTVSFEPTISFMAGTAGNAIFIDGVPVTGPSAIMPVSTGRLHGLTQLRDNVAVTYQNQLDEIARGLIEAFAESDQTGGGGPDQAGLFTWAGGPAVPASGTLSAGLAGSIRINAAADPDQGGSLDLLRDGGMAGANYVYNPSGFAGYTARLDQMITAMNDTSRVFDPGVGLDPTASLKGFASSSVGWLEAGRKSSAATVEVQSVIVTRTANALSNTTGVNLDEEMTLLLDIERAYGAAAKLVTAVDRMLQNLLDSVR</sequence>
<keyword evidence="9" id="KW-0966">Cell projection</keyword>
<organism evidence="9 10">
    <name type="scientific">Pannonibacter anstelovis</name>
    <dbReference type="NCBI Taxonomy" id="3121537"/>
    <lineage>
        <taxon>Bacteria</taxon>
        <taxon>Pseudomonadati</taxon>
        <taxon>Pseudomonadota</taxon>
        <taxon>Alphaproteobacteria</taxon>
        <taxon>Hyphomicrobiales</taxon>
        <taxon>Stappiaceae</taxon>
        <taxon>Pannonibacter</taxon>
    </lineage>
</organism>
<accession>A0ABU7ZUJ3</accession>
<dbReference type="InterPro" id="IPR010930">
    <property type="entry name" value="Flg_bb/hook_C_dom"/>
</dbReference>
<comment type="caution">
    <text evidence="9">The sequence shown here is derived from an EMBL/GenBank/DDBJ whole genome shotgun (WGS) entry which is preliminary data.</text>
</comment>
<dbReference type="PANTHER" id="PTHR30033">
    <property type="entry name" value="FLAGELLAR HOOK-ASSOCIATED PROTEIN 1"/>
    <property type="match status" value="1"/>
</dbReference>
<dbReference type="PANTHER" id="PTHR30033:SF1">
    <property type="entry name" value="FLAGELLAR HOOK-ASSOCIATED PROTEIN 1"/>
    <property type="match status" value="1"/>
</dbReference>
<keyword evidence="9" id="KW-0969">Cilium</keyword>
<dbReference type="InterPro" id="IPR002371">
    <property type="entry name" value="FlgK"/>
</dbReference>
<dbReference type="EMBL" id="JBAKBE010000012">
    <property type="protein sequence ID" value="MEH0098222.1"/>
    <property type="molecule type" value="Genomic_DNA"/>
</dbReference>
<evidence type="ECO:0000256" key="3">
    <source>
        <dbReference type="ARBA" id="ARBA00009677"/>
    </source>
</evidence>
<evidence type="ECO:0000313" key="10">
    <source>
        <dbReference type="Proteomes" id="UP001380822"/>
    </source>
</evidence>
<evidence type="ECO:0000313" key="9">
    <source>
        <dbReference type="EMBL" id="MEH0098222.1"/>
    </source>
</evidence>
<feature type="domain" description="Flagellar basal-body/hook protein C-terminal" evidence="7">
    <location>
        <begin position="453"/>
        <end position="490"/>
    </location>
</feature>
<protein>
    <recommendedName>
        <fullName evidence="4">Flagellar hook-associated protein 1</fullName>
    </recommendedName>
</protein>
<dbReference type="NCBIfam" id="TIGR02492">
    <property type="entry name" value="flgK_ends"/>
    <property type="match status" value="1"/>
</dbReference>
<proteinExistence type="inferred from homology"/>
<comment type="subcellular location">
    <subcellularLocation>
        <location evidence="1">Bacterial flagellum</location>
    </subcellularLocation>
    <subcellularLocation>
        <location evidence="2">Secreted</location>
    </subcellularLocation>
</comment>
<reference evidence="9 10" key="1">
    <citation type="submission" date="2024-02" db="EMBL/GenBank/DDBJ databases">
        <title>A new putative Pannonibacter species isolated from two cases of bloodstream infections in paediatric patients.</title>
        <authorList>
            <person name="Castellana S."/>
            <person name="De Laurentiis V."/>
            <person name="Grassi M."/>
            <person name="De Leonardis F."/>
            <person name="Mosca A."/>
            <person name="De Carlo C."/>
            <person name="Sparapano E."/>
            <person name="Ronga L."/>
            <person name="Santacroce L."/>
            <person name="Chironna M."/>
            <person name="De Robertis A."/>
            <person name="Bianco A."/>
            <person name="Del Sambro L."/>
            <person name="Capozzi L."/>
            <person name="Parisi A."/>
        </authorList>
    </citation>
    <scope>NUCLEOTIDE SEQUENCE [LARGE SCALE GENOMIC DNA]</scope>
    <source>
        <strain evidence="9 10">Pt2</strain>
    </source>
</reference>
<evidence type="ECO:0000256" key="5">
    <source>
        <dbReference type="ARBA" id="ARBA00022525"/>
    </source>
</evidence>
<comment type="similarity">
    <text evidence="3">Belongs to the flagella basal body rod proteins family.</text>
</comment>
<evidence type="ECO:0000256" key="1">
    <source>
        <dbReference type="ARBA" id="ARBA00004365"/>
    </source>
</evidence>
<evidence type="ECO:0000259" key="7">
    <source>
        <dbReference type="Pfam" id="PF06429"/>
    </source>
</evidence>